<proteinExistence type="predicted"/>
<dbReference type="InterPro" id="IPR051706">
    <property type="entry name" value="Glycosyltransferase_domain"/>
</dbReference>
<dbReference type="InterPro" id="IPR029044">
    <property type="entry name" value="Nucleotide-diphossugar_trans"/>
</dbReference>
<evidence type="ECO:0000256" key="1">
    <source>
        <dbReference type="ARBA" id="ARBA00022679"/>
    </source>
</evidence>
<dbReference type="InterPro" id="IPR007577">
    <property type="entry name" value="GlycoTrfase_DXD_sugar-bd_CS"/>
</dbReference>
<dbReference type="GO" id="GO:0051999">
    <property type="term" value="P:mannosyl-inositol phosphorylceramide biosynthetic process"/>
    <property type="evidence" value="ECO:0007669"/>
    <property type="project" value="TreeGrafter"/>
</dbReference>
<organism evidence="2 3">
    <name type="scientific">Bacteroides stercoris</name>
    <dbReference type="NCBI Taxonomy" id="46506"/>
    <lineage>
        <taxon>Bacteria</taxon>
        <taxon>Pseudomonadati</taxon>
        <taxon>Bacteroidota</taxon>
        <taxon>Bacteroidia</taxon>
        <taxon>Bacteroidales</taxon>
        <taxon>Bacteroidaceae</taxon>
        <taxon>Bacteroides</taxon>
    </lineage>
</organism>
<dbReference type="Pfam" id="PF04488">
    <property type="entry name" value="Gly_transf_sug"/>
    <property type="match status" value="1"/>
</dbReference>
<evidence type="ECO:0000313" key="2">
    <source>
        <dbReference type="EMBL" id="KAB5325216.1"/>
    </source>
</evidence>
<gene>
    <name evidence="2" type="ORF">F9950_15010</name>
</gene>
<dbReference type="GO" id="GO:0000030">
    <property type="term" value="F:mannosyltransferase activity"/>
    <property type="evidence" value="ECO:0007669"/>
    <property type="project" value="TreeGrafter"/>
</dbReference>
<name>A0A412TFV7_BACSE</name>
<reference evidence="2 3" key="1">
    <citation type="journal article" date="2019" name="Nat. Med.">
        <title>A library of human gut bacterial isolates paired with longitudinal multiomics data enables mechanistic microbiome research.</title>
        <authorList>
            <person name="Poyet M."/>
            <person name="Groussin M."/>
            <person name="Gibbons S.M."/>
            <person name="Avila-Pacheco J."/>
            <person name="Jiang X."/>
            <person name="Kearney S.M."/>
            <person name="Perrotta A.R."/>
            <person name="Berdy B."/>
            <person name="Zhao S."/>
            <person name="Lieberman T.D."/>
            <person name="Swanson P.K."/>
            <person name="Smith M."/>
            <person name="Roesemann S."/>
            <person name="Alexander J.E."/>
            <person name="Rich S.A."/>
            <person name="Livny J."/>
            <person name="Vlamakis H."/>
            <person name="Clish C."/>
            <person name="Bullock K."/>
            <person name="Deik A."/>
            <person name="Scott J."/>
            <person name="Pierce K.A."/>
            <person name="Xavier R.J."/>
            <person name="Alm E.J."/>
        </authorList>
    </citation>
    <scope>NUCLEOTIDE SEQUENCE [LARGE SCALE GENOMIC DNA]</scope>
    <source>
        <strain evidence="2 3">BIOML-A2</strain>
    </source>
</reference>
<keyword evidence="1 2" id="KW-0808">Transferase</keyword>
<dbReference type="Proteomes" id="UP000431177">
    <property type="component" value="Unassembled WGS sequence"/>
</dbReference>
<dbReference type="GO" id="GO:0016020">
    <property type="term" value="C:membrane"/>
    <property type="evidence" value="ECO:0007669"/>
    <property type="project" value="GOC"/>
</dbReference>
<dbReference type="EMBL" id="WCLA01000038">
    <property type="protein sequence ID" value="KAB5325216.1"/>
    <property type="molecule type" value="Genomic_DNA"/>
</dbReference>
<dbReference type="PANTHER" id="PTHR32385">
    <property type="entry name" value="MANNOSYL PHOSPHORYLINOSITOL CERAMIDE SYNTHASE"/>
    <property type="match status" value="1"/>
</dbReference>
<comment type="caution">
    <text evidence="2">The sequence shown here is derived from an EMBL/GenBank/DDBJ whole genome shotgun (WGS) entry which is preliminary data.</text>
</comment>
<dbReference type="AlphaFoldDB" id="A0A412TFV7"/>
<evidence type="ECO:0000313" key="3">
    <source>
        <dbReference type="Proteomes" id="UP000431177"/>
    </source>
</evidence>
<dbReference type="Gene3D" id="3.90.550.20">
    <property type="match status" value="1"/>
</dbReference>
<dbReference type="PANTHER" id="PTHR32385:SF15">
    <property type="entry name" value="INOSITOL PHOSPHOCERAMIDE MANNOSYLTRANSFERASE 1"/>
    <property type="match status" value="1"/>
</dbReference>
<dbReference type="SUPFAM" id="SSF53448">
    <property type="entry name" value="Nucleotide-diphospho-sugar transferases"/>
    <property type="match status" value="1"/>
</dbReference>
<sequence>MIPKIIHYCWFGRNPLPLLAVKCIESWKRYFPDYEIREWNEDNFNVNMIPYTREAYEAKKYAFVSDYARFYILYYYGGLYFDTDVEVIKPMNDIIERGAFMGCENELKPGGTSILAVAPGLGLGCIPRLGFNEDMLNLYAGLHFQYAGNDLNQKTVVEYTTELLVAKGLRNIDDIQCVNEIWIYPKEYFCPIDYRTNKMNVTCNTRSIHHFAASWKSWDEKMKIIIARIIGTKLTHILGNARRCIIGKK</sequence>
<dbReference type="RefSeq" id="WP_117954812.1">
    <property type="nucleotide sequence ID" value="NZ_JADNNX010000011.1"/>
</dbReference>
<accession>A0A412TFV7</accession>
<protein>
    <submittedName>
        <fullName evidence="2">Glycosyl transferase</fullName>
    </submittedName>
</protein>